<keyword evidence="2 3" id="KW-0040">ANK repeat</keyword>
<organism evidence="5 6">
    <name type="scientific">Clonostachys solani</name>
    <dbReference type="NCBI Taxonomy" id="160281"/>
    <lineage>
        <taxon>Eukaryota</taxon>
        <taxon>Fungi</taxon>
        <taxon>Dikarya</taxon>
        <taxon>Ascomycota</taxon>
        <taxon>Pezizomycotina</taxon>
        <taxon>Sordariomycetes</taxon>
        <taxon>Hypocreomycetidae</taxon>
        <taxon>Hypocreales</taxon>
        <taxon>Bionectriaceae</taxon>
        <taxon>Clonostachys</taxon>
    </lineage>
</organism>
<dbReference type="Pfam" id="PF00023">
    <property type="entry name" value="Ank"/>
    <property type="match status" value="1"/>
</dbReference>
<gene>
    <name evidence="5" type="ORF">CSOL1703_00001310</name>
</gene>
<dbReference type="InterPro" id="IPR051631">
    <property type="entry name" value="Ankyrin-KH/SAM_domain"/>
</dbReference>
<dbReference type="AlphaFoldDB" id="A0A9N9Z5C2"/>
<evidence type="ECO:0000256" key="4">
    <source>
        <dbReference type="SAM" id="MobiDB-lite"/>
    </source>
</evidence>
<dbReference type="SMART" id="SM00248">
    <property type="entry name" value="ANK"/>
    <property type="match status" value="6"/>
</dbReference>
<feature type="region of interest" description="Disordered" evidence="4">
    <location>
        <begin position="1"/>
        <end position="22"/>
    </location>
</feature>
<dbReference type="InterPro" id="IPR002110">
    <property type="entry name" value="Ankyrin_rpt"/>
</dbReference>
<feature type="non-terminal residue" evidence="5">
    <location>
        <position position="1"/>
    </location>
</feature>
<evidence type="ECO:0000313" key="6">
    <source>
        <dbReference type="Proteomes" id="UP000775872"/>
    </source>
</evidence>
<dbReference type="SUPFAM" id="SSF48403">
    <property type="entry name" value="Ankyrin repeat"/>
    <property type="match status" value="1"/>
</dbReference>
<sequence length="386" mass="43075">MCIQRPRARGSNARRSNKASIEDSHSEYGSRLDHAITLTTASLKGLVQSVWYLFTFSSIGSWLRRKDGRKAIFEAIQGGNEMAHPIVKASPGEVFQTWSFLDSLREFHVGSILRGCLRVGEHHQTASSTRRRYELAQRQVSNSALFRCRKGHEDIIRILIDQGAQLDPSPDGAKSPLCYASEAGYESIVRLLIERGTNVNSQDEEQRSPLLYAILGNHVHIAVELIECGASPHSSDIQGRSPLSQVSRRGHYDLAELLISNIAEIDNEDCPHKTPLAYAATELEFETIQVLLKHGADIEAVDGESAMSLALDETHPDIVRAFSNHGAVRPKAECHIVRESLQGDVMDNEKDTEETKDAVQVVPRHRKKLKLKLKPNRTHRCPRSKA</sequence>
<protein>
    <submittedName>
        <fullName evidence="5">Uncharacterized protein</fullName>
    </submittedName>
</protein>
<dbReference type="Gene3D" id="1.25.40.20">
    <property type="entry name" value="Ankyrin repeat-containing domain"/>
    <property type="match status" value="1"/>
</dbReference>
<dbReference type="OrthoDB" id="20872at2759"/>
<dbReference type="Proteomes" id="UP000775872">
    <property type="component" value="Unassembled WGS sequence"/>
</dbReference>
<evidence type="ECO:0000256" key="1">
    <source>
        <dbReference type="ARBA" id="ARBA00022737"/>
    </source>
</evidence>
<evidence type="ECO:0000256" key="3">
    <source>
        <dbReference type="PROSITE-ProRule" id="PRU00023"/>
    </source>
</evidence>
<feature type="repeat" description="ANK" evidence="3">
    <location>
        <begin position="238"/>
        <end position="270"/>
    </location>
</feature>
<dbReference type="Pfam" id="PF12796">
    <property type="entry name" value="Ank_2"/>
    <property type="match status" value="2"/>
</dbReference>
<reference evidence="6" key="1">
    <citation type="submission" date="2019-06" db="EMBL/GenBank/DDBJ databases">
        <authorList>
            <person name="Broberg M."/>
        </authorList>
    </citation>
    <scope>NUCLEOTIDE SEQUENCE [LARGE SCALE GENOMIC DNA]</scope>
</reference>
<dbReference type="PROSITE" id="PS50297">
    <property type="entry name" value="ANK_REP_REGION"/>
    <property type="match status" value="3"/>
</dbReference>
<feature type="repeat" description="ANK" evidence="3">
    <location>
        <begin position="271"/>
        <end position="303"/>
    </location>
</feature>
<dbReference type="PANTHER" id="PTHR23206">
    <property type="entry name" value="MASK PROTEIN"/>
    <property type="match status" value="1"/>
</dbReference>
<dbReference type="PROSITE" id="PS50088">
    <property type="entry name" value="ANK_REPEAT"/>
    <property type="match status" value="3"/>
</dbReference>
<dbReference type="InterPro" id="IPR036770">
    <property type="entry name" value="Ankyrin_rpt-contain_sf"/>
</dbReference>
<reference evidence="5 6" key="2">
    <citation type="submission" date="2021-10" db="EMBL/GenBank/DDBJ databases">
        <authorList>
            <person name="Piombo E."/>
        </authorList>
    </citation>
    <scope>NUCLEOTIDE SEQUENCE [LARGE SCALE GENOMIC DNA]</scope>
</reference>
<dbReference type="PANTHER" id="PTHR23206:SF8">
    <property type="entry name" value="ANKYRIN REPEAT AND KH DOMAIN-CONTAINING 1"/>
    <property type="match status" value="1"/>
</dbReference>
<keyword evidence="1" id="KW-0677">Repeat</keyword>
<proteinExistence type="predicted"/>
<evidence type="ECO:0000313" key="5">
    <source>
        <dbReference type="EMBL" id="CAH0049354.1"/>
    </source>
</evidence>
<name>A0A9N9Z5C2_9HYPO</name>
<feature type="repeat" description="ANK" evidence="3">
    <location>
        <begin position="172"/>
        <end position="204"/>
    </location>
</feature>
<keyword evidence="6" id="KW-1185">Reference proteome</keyword>
<accession>A0A9N9Z5C2</accession>
<comment type="caution">
    <text evidence="5">The sequence shown here is derived from an EMBL/GenBank/DDBJ whole genome shotgun (WGS) entry which is preliminary data.</text>
</comment>
<evidence type="ECO:0000256" key="2">
    <source>
        <dbReference type="ARBA" id="ARBA00023043"/>
    </source>
</evidence>
<dbReference type="EMBL" id="CABFOC020000035">
    <property type="protein sequence ID" value="CAH0049354.1"/>
    <property type="molecule type" value="Genomic_DNA"/>
</dbReference>